<dbReference type="NCBIfam" id="TIGR01409">
    <property type="entry name" value="TAT_signal_seq"/>
    <property type="match status" value="1"/>
</dbReference>
<dbReference type="Pfam" id="PF07394">
    <property type="entry name" value="DUF1501"/>
    <property type="match status" value="1"/>
</dbReference>
<dbReference type="Gene3D" id="3.40.720.10">
    <property type="entry name" value="Alkaline Phosphatase, subunit A"/>
    <property type="match status" value="1"/>
</dbReference>
<protein>
    <recommendedName>
        <fullName evidence="3">DUF1501 domain-containing protein</fullName>
    </recommendedName>
</protein>
<name>E8R3C0_ISOPI</name>
<dbReference type="InterPro" id="IPR010869">
    <property type="entry name" value="DUF1501"/>
</dbReference>
<dbReference type="PANTHER" id="PTHR43737">
    <property type="entry name" value="BLL7424 PROTEIN"/>
    <property type="match status" value="1"/>
</dbReference>
<dbReference type="SUPFAM" id="SSF53649">
    <property type="entry name" value="Alkaline phosphatase-like"/>
    <property type="match status" value="1"/>
</dbReference>
<dbReference type="InterPro" id="IPR017850">
    <property type="entry name" value="Alkaline_phosphatase_core_sf"/>
</dbReference>
<dbReference type="KEGG" id="ipa:Isop_3065"/>
<evidence type="ECO:0000313" key="2">
    <source>
        <dbReference type="Proteomes" id="UP000008631"/>
    </source>
</evidence>
<reference key="1">
    <citation type="submission" date="2010-11" db="EMBL/GenBank/DDBJ databases">
        <title>The complete sequence of chromosome of Isophaera pallida ATCC 43644.</title>
        <authorList>
            <consortium name="US DOE Joint Genome Institute (JGI-PGF)"/>
            <person name="Lucas S."/>
            <person name="Copeland A."/>
            <person name="Lapidus A."/>
            <person name="Bruce D."/>
            <person name="Goodwin L."/>
            <person name="Pitluck S."/>
            <person name="Kyrpides N."/>
            <person name="Mavromatis K."/>
            <person name="Pagani I."/>
            <person name="Ivanova N."/>
            <person name="Saunders E."/>
            <person name="Brettin T."/>
            <person name="Detter J.C."/>
            <person name="Han C."/>
            <person name="Tapia R."/>
            <person name="Land M."/>
            <person name="Hauser L."/>
            <person name="Markowitz V."/>
            <person name="Cheng J.-F."/>
            <person name="Hugenholtz P."/>
            <person name="Woyke T."/>
            <person name="Wu D."/>
            <person name="Eisen J.A."/>
        </authorList>
    </citation>
    <scope>NUCLEOTIDE SEQUENCE</scope>
    <source>
        <strain>ATCC 43644</strain>
    </source>
</reference>
<dbReference type="eggNOG" id="COG3119">
    <property type="taxonomic scope" value="Bacteria"/>
</dbReference>
<evidence type="ECO:0008006" key="3">
    <source>
        <dbReference type="Google" id="ProtNLM"/>
    </source>
</evidence>
<dbReference type="InterPro" id="IPR019546">
    <property type="entry name" value="TAT_signal_bac_arc"/>
</dbReference>
<organism evidence="1 2">
    <name type="scientific">Isosphaera pallida (strain ATCC 43644 / DSM 9630 / IS1B)</name>
    <dbReference type="NCBI Taxonomy" id="575540"/>
    <lineage>
        <taxon>Bacteria</taxon>
        <taxon>Pseudomonadati</taxon>
        <taxon>Planctomycetota</taxon>
        <taxon>Planctomycetia</taxon>
        <taxon>Isosphaerales</taxon>
        <taxon>Isosphaeraceae</taxon>
        <taxon>Isosphaera</taxon>
    </lineage>
</organism>
<dbReference type="EMBL" id="CP002353">
    <property type="protein sequence ID" value="ADV63630.1"/>
    <property type="molecule type" value="Genomic_DNA"/>
</dbReference>
<keyword evidence="2" id="KW-1185">Reference proteome</keyword>
<dbReference type="InterPro" id="IPR006311">
    <property type="entry name" value="TAT_signal"/>
</dbReference>
<dbReference type="HOGENOM" id="CLU_035908_0_0_0"/>
<evidence type="ECO:0000313" key="1">
    <source>
        <dbReference type="EMBL" id="ADV63630.1"/>
    </source>
</evidence>
<sequence>MTNFLEGDGIDRRRFLKTAAATAALGVTPPLGWGLRSASAEPTGTLIPAKADQMILLWMAGGQCHTETWDPKVYTPFEPGMEPQAVGSTFRSIPTSLDGVSISEGLPECARVMHLGTLIKTFQPANLGHILHSRHQFHFHTGYVPPQTIHNPHLGAWIARARGPVQQGTPAFVDIGQRFNISAEDFEVKAFHTAGFLGDDFGPFFVPQPAEAVSAVQPPPGVSRRRFRERLERLHRLQALRARAAGADAAQVGEDYLKRIDAAYALMDSPAAKAFDLSLEPRESYEAYNTGRFGLGCLLARRLIEAGSRFIEVTTEYMPFQGWDTHEDGHARTAEMMALIDRPIARLIGDLEERKLLDRTLVVIATEFSRDMLIEGKPGEQVKDQVVVPDRLTEPKHYGAHRHFAGACSVVMFGGGVKRGFVYGETADERPFTTVRDPVSMIDLHATIYSLMGLPPYYGFVIEDRPVYVTEDGKGQPIQGVIA</sequence>
<dbReference type="PROSITE" id="PS51318">
    <property type="entry name" value="TAT"/>
    <property type="match status" value="1"/>
</dbReference>
<dbReference type="RefSeq" id="WP_013565918.1">
    <property type="nucleotide sequence ID" value="NC_014962.1"/>
</dbReference>
<accession>E8R3C0</accession>
<dbReference type="InParanoid" id="E8R3C0"/>
<dbReference type="PANTHER" id="PTHR43737:SF1">
    <property type="entry name" value="DUF1501 DOMAIN-CONTAINING PROTEIN"/>
    <property type="match status" value="1"/>
</dbReference>
<dbReference type="AlphaFoldDB" id="E8R3C0"/>
<dbReference type="Proteomes" id="UP000008631">
    <property type="component" value="Chromosome"/>
</dbReference>
<reference evidence="1 2" key="2">
    <citation type="journal article" date="2011" name="Stand. Genomic Sci.">
        <title>Complete genome sequence of Isosphaera pallida type strain (IS1B).</title>
        <authorList>
            <consortium name="US DOE Joint Genome Institute (JGI-PGF)"/>
            <person name="Goker M."/>
            <person name="Cleland D."/>
            <person name="Saunders E."/>
            <person name="Lapidus A."/>
            <person name="Nolan M."/>
            <person name="Lucas S."/>
            <person name="Hammon N."/>
            <person name="Deshpande S."/>
            <person name="Cheng J.F."/>
            <person name="Tapia R."/>
            <person name="Han C."/>
            <person name="Goodwin L."/>
            <person name="Pitluck S."/>
            <person name="Liolios K."/>
            <person name="Pagani I."/>
            <person name="Ivanova N."/>
            <person name="Mavromatis K."/>
            <person name="Pati A."/>
            <person name="Chen A."/>
            <person name="Palaniappan K."/>
            <person name="Land M."/>
            <person name="Hauser L."/>
            <person name="Chang Y.J."/>
            <person name="Jeffries C.D."/>
            <person name="Detter J.C."/>
            <person name="Beck B."/>
            <person name="Woyke T."/>
            <person name="Bristow J."/>
            <person name="Eisen J.A."/>
            <person name="Markowitz V."/>
            <person name="Hugenholtz P."/>
            <person name="Kyrpides N.C."/>
            <person name="Klenk H.P."/>
        </authorList>
    </citation>
    <scope>NUCLEOTIDE SEQUENCE [LARGE SCALE GENOMIC DNA]</scope>
    <source>
        <strain evidence="2">ATCC 43644 / DSM 9630 / IS1B</strain>
    </source>
</reference>
<proteinExistence type="predicted"/>
<dbReference type="STRING" id="575540.Isop_3065"/>
<dbReference type="OrthoDB" id="127333at2"/>
<gene>
    <name evidence="1" type="ordered locus">Isop_3065</name>
</gene>